<dbReference type="STRING" id="1423804.FD14_GL001405"/>
<dbReference type="RefSeq" id="WP_054734474.1">
    <property type="nucleotide sequence ID" value="NZ_AYZM01000131.1"/>
</dbReference>
<keyword evidence="3" id="KW-1185">Reference proteome</keyword>
<dbReference type="EMBL" id="AYZM01000131">
    <property type="protein sequence ID" value="KRN20620.1"/>
    <property type="molecule type" value="Genomic_DNA"/>
</dbReference>
<sequence>MPSINETGLGDFIEQSIYKNGWSIRKAALQIGVSAAYLSKIINHKADSNPKPQTLDKLSKGLKVPRKELYEAAGLTLINDDSIPAWATEKDITDLNEYLETNKPMNFQGVELDADAKEAVQQFLVGYFWKRRKQEKNDAHE</sequence>
<dbReference type="PROSITE" id="PS50943">
    <property type="entry name" value="HTH_CROC1"/>
    <property type="match status" value="1"/>
</dbReference>
<gene>
    <name evidence="2" type="ORF">FD14_GL001405</name>
</gene>
<comment type="caution">
    <text evidence="2">The sequence shown here is derived from an EMBL/GenBank/DDBJ whole genome shotgun (WGS) entry which is preliminary data.</text>
</comment>
<dbReference type="InterPro" id="IPR001387">
    <property type="entry name" value="Cro/C1-type_HTH"/>
</dbReference>
<organism evidence="2 3">
    <name type="scientific">Secundilactobacillus similis DSM 23365 = JCM 2765</name>
    <dbReference type="NCBI Taxonomy" id="1423804"/>
    <lineage>
        <taxon>Bacteria</taxon>
        <taxon>Bacillati</taxon>
        <taxon>Bacillota</taxon>
        <taxon>Bacilli</taxon>
        <taxon>Lactobacillales</taxon>
        <taxon>Lactobacillaceae</taxon>
        <taxon>Secundilactobacillus</taxon>
    </lineage>
</organism>
<dbReference type="GO" id="GO:0003677">
    <property type="term" value="F:DNA binding"/>
    <property type="evidence" value="ECO:0007669"/>
    <property type="project" value="InterPro"/>
</dbReference>
<dbReference type="Pfam" id="PF01381">
    <property type="entry name" value="HTH_3"/>
    <property type="match status" value="1"/>
</dbReference>
<feature type="domain" description="HTH cro/C1-type" evidence="1">
    <location>
        <begin position="19"/>
        <end position="69"/>
    </location>
</feature>
<dbReference type="CDD" id="cd00093">
    <property type="entry name" value="HTH_XRE"/>
    <property type="match status" value="1"/>
</dbReference>
<evidence type="ECO:0000313" key="3">
    <source>
        <dbReference type="Proteomes" id="UP000051442"/>
    </source>
</evidence>
<name>A0A0R2F6D4_9LACO</name>
<dbReference type="Gene3D" id="1.10.260.40">
    <property type="entry name" value="lambda repressor-like DNA-binding domains"/>
    <property type="match status" value="1"/>
</dbReference>
<protein>
    <recommendedName>
        <fullName evidence="1">HTH cro/C1-type domain-containing protein</fullName>
    </recommendedName>
</protein>
<dbReference type="Proteomes" id="UP000051442">
    <property type="component" value="Unassembled WGS sequence"/>
</dbReference>
<dbReference type="SUPFAM" id="SSF47413">
    <property type="entry name" value="lambda repressor-like DNA-binding domains"/>
    <property type="match status" value="1"/>
</dbReference>
<dbReference type="PATRIC" id="fig|1423804.4.peg.1519"/>
<proteinExistence type="predicted"/>
<accession>A0A0R2F6D4</accession>
<evidence type="ECO:0000313" key="2">
    <source>
        <dbReference type="EMBL" id="KRN20620.1"/>
    </source>
</evidence>
<reference evidence="2 3" key="1">
    <citation type="journal article" date="2015" name="Genome Announc.">
        <title>Expanding the biotechnology potential of lactobacilli through comparative genomics of 213 strains and associated genera.</title>
        <authorList>
            <person name="Sun Z."/>
            <person name="Harris H.M."/>
            <person name="McCann A."/>
            <person name="Guo C."/>
            <person name="Argimon S."/>
            <person name="Zhang W."/>
            <person name="Yang X."/>
            <person name="Jeffery I.B."/>
            <person name="Cooney J.C."/>
            <person name="Kagawa T.F."/>
            <person name="Liu W."/>
            <person name="Song Y."/>
            <person name="Salvetti E."/>
            <person name="Wrobel A."/>
            <person name="Rasinkangas P."/>
            <person name="Parkhill J."/>
            <person name="Rea M.C."/>
            <person name="O'Sullivan O."/>
            <person name="Ritari J."/>
            <person name="Douillard F.P."/>
            <person name="Paul Ross R."/>
            <person name="Yang R."/>
            <person name="Briner A.E."/>
            <person name="Felis G.E."/>
            <person name="de Vos W.M."/>
            <person name="Barrangou R."/>
            <person name="Klaenhammer T.R."/>
            <person name="Caufield P.W."/>
            <person name="Cui Y."/>
            <person name="Zhang H."/>
            <person name="O'Toole P.W."/>
        </authorList>
    </citation>
    <scope>NUCLEOTIDE SEQUENCE [LARGE SCALE GENOMIC DNA]</scope>
    <source>
        <strain evidence="2 3">DSM 23365</strain>
    </source>
</reference>
<dbReference type="AlphaFoldDB" id="A0A0R2F6D4"/>
<dbReference type="OrthoDB" id="9805856at2"/>
<dbReference type="InterPro" id="IPR010982">
    <property type="entry name" value="Lambda_DNA-bd_dom_sf"/>
</dbReference>
<evidence type="ECO:0000259" key="1">
    <source>
        <dbReference type="PROSITE" id="PS50943"/>
    </source>
</evidence>
<dbReference type="SMART" id="SM00530">
    <property type="entry name" value="HTH_XRE"/>
    <property type="match status" value="1"/>
</dbReference>